<dbReference type="Gene3D" id="2.20.25.10">
    <property type="match status" value="1"/>
</dbReference>
<keyword evidence="1" id="KW-0687">Ribonucleoprotein</keyword>
<sequence length="55" mass="6178">MNLMLNCPHCGSKSIGKIGTDQYYCWDCFVEFNNRREIFNVAEDGSLVSLEGQGS</sequence>
<protein>
    <submittedName>
        <fullName evidence="1">Ribosomal protein L37AE/L43A</fullName>
    </submittedName>
</protein>
<evidence type="ECO:0000313" key="1">
    <source>
        <dbReference type="EMBL" id="GAF24779.1"/>
    </source>
</evidence>
<dbReference type="GO" id="GO:0005840">
    <property type="term" value="C:ribosome"/>
    <property type="evidence" value="ECO:0007669"/>
    <property type="project" value="UniProtKB-KW"/>
</dbReference>
<proteinExistence type="predicted"/>
<dbReference type="Proteomes" id="UP000063718">
    <property type="component" value="Unassembled WGS sequence"/>
</dbReference>
<gene>
    <name evidence="1" type="ORF">MTY_0107</name>
</gene>
<dbReference type="AlphaFoldDB" id="A0A0S6UCS4"/>
<organism evidence="1">
    <name type="scientific">Moorella thermoacetica Y72</name>
    <dbReference type="NCBI Taxonomy" id="1325331"/>
    <lineage>
        <taxon>Bacteria</taxon>
        <taxon>Bacillati</taxon>
        <taxon>Bacillota</taxon>
        <taxon>Clostridia</taxon>
        <taxon>Neomoorellales</taxon>
        <taxon>Neomoorellaceae</taxon>
        <taxon>Neomoorella</taxon>
    </lineage>
</organism>
<name>A0A0S6UCS4_NEOTH</name>
<reference evidence="1" key="1">
    <citation type="journal article" date="2014" name="Gene">
        <title>Genome-guided analysis of transformation efficiency and carbon dioxide assimilation by Moorella thermoacetica Y72.</title>
        <authorList>
            <person name="Tsukahara K."/>
            <person name="Kita A."/>
            <person name="Nakashimada Y."/>
            <person name="Hoshino T."/>
            <person name="Murakami K."/>
        </authorList>
    </citation>
    <scope>NUCLEOTIDE SEQUENCE [LARGE SCALE GENOMIC DNA]</scope>
    <source>
        <strain evidence="1">Y72</strain>
    </source>
</reference>
<accession>A0A0S6UCS4</accession>
<dbReference type="EMBL" id="DF238840">
    <property type="protein sequence ID" value="GAF24779.1"/>
    <property type="molecule type" value="Genomic_DNA"/>
</dbReference>
<keyword evidence="1" id="KW-0689">Ribosomal protein</keyword>